<dbReference type="GO" id="GO:0030154">
    <property type="term" value="P:cell differentiation"/>
    <property type="evidence" value="ECO:0007669"/>
    <property type="project" value="TreeGrafter"/>
</dbReference>
<dbReference type="Gene3D" id="1.10.565.10">
    <property type="entry name" value="Retinoid X Receptor"/>
    <property type="match status" value="1"/>
</dbReference>
<gene>
    <name evidence="11" type="ORF">ONB1V03_LOCUS2200</name>
</gene>
<keyword evidence="1" id="KW-0479">Metal-binding</keyword>
<evidence type="ECO:0000256" key="3">
    <source>
        <dbReference type="ARBA" id="ARBA00022833"/>
    </source>
</evidence>
<sequence length="325" mass="36998">MSVKVFPKVCGVCGHMAMGKNFGAVSCEPCKAFFRRNALKNALKCHFDNKCKIDSITRKFCSRCRLDKCLAIGMRRDWILNEEEREMKKLKRLENKKWRDSHNSANNSSNTSITCDESPQSLIDSSSETSHENHISNTNQTLNNDILYEILDDNNISADALSEQIRDIETTVTNDFIDNIVDNSFDKLNTSPPYVQQIACYNVSNKTIEKAVEFAVSVIPIAQPLGQCTAGFNEKEIYLMNELMATLRRLGSPYSSNSRNLDNIYDYDYHQTATTKFDKCIRNVTKAMKGLTAFKNICCEDQISLLKYGCFDVIFLRSIMTLITR</sequence>
<dbReference type="OrthoDB" id="6355676at2759"/>
<dbReference type="GO" id="GO:0045944">
    <property type="term" value="P:positive regulation of transcription by RNA polymerase II"/>
    <property type="evidence" value="ECO:0007669"/>
    <property type="project" value="TreeGrafter"/>
</dbReference>
<dbReference type="PROSITE" id="PS00031">
    <property type="entry name" value="NUCLEAR_REC_DBD_1"/>
    <property type="match status" value="1"/>
</dbReference>
<accession>A0A7R9QBV0</accession>
<keyword evidence="6" id="KW-0804">Transcription</keyword>
<evidence type="ECO:0000256" key="5">
    <source>
        <dbReference type="ARBA" id="ARBA00023125"/>
    </source>
</evidence>
<dbReference type="InterPro" id="IPR013088">
    <property type="entry name" value="Znf_NHR/GATA"/>
</dbReference>
<dbReference type="PANTHER" id="PTHR24082">
    <property type="entry name" value="NUCLEAR HORMONE RECEPTOR"/>
    <property type="match status" value="1"/>
</dbReference>
<dbReference type="GO" id="GO:0004879">
    <property type="term" value="F:nuclear receptor activity"/>
    <property type="evidence" value="ECO:0007669"/>
    <property type="project" value="TreeGrafter"/>
</dbReference>
<feature type="compositionally biased region" description="Low complexity" evidence="9">
    <location>
        <begin position="103"/>
        <end position="112"/>
    </location>
</feature>
<dbReference type="EMBL" id="OC915303">
    <property type="protein sequence ID" value="CAD7639787.1"/>
    <property type="molecule type" value="Genomic_DNA"/>
</dbReference>
<evidence type="ECO:0000256" key="4">
    <source>
        <dbReference type="ARBA" id="ARBA00023015"/>
    </source>
</evidence>
<dbReference type="GO" id="GO:0008270">
    <property type="term" value="F:zinc ion binding"/>
    <property type="evidence" value="ECO:0007669"/>
    <property type="project" value="UniProtKB-KW"/>
</dbReference>
<keyword evidence="7" id="KW-0675">Receptor</keyword>
<protein>
    <recommendedName>
        <fullName evidence="10">Nuclear receptor domain-containing protein</fullName>
    </recommendedName>
</protein>
<dbReference type="GO" id="GO:0000122">
    <property type="term" value="P:negative regulation of transcription by RNA polymerase II"/>
    <property type="evidence" value="ECO:0007669"/>
    <property type="project" value="TreeGrafter"/>
</dbReference>
<name>A0A7R9QBV0_9ACAR</name>
<dbReference type="InterPro" id="IPR035500">
    <property type="entry name" value="NHR-like_dom_sf"/>
</dbReference>
<organism evidence="11">
    <name type="scientific">Oppiella nova</name>
    <dbReference type="NCBI Taxonomy" id="334625"/>
    <lineage>
        <taxon>Eukaryota</taxon>
        <taxon>Metazoa</taxon>
        <taxon>Ecdysozoa</taxon>
        <taxon>Arthropoda</taxon>
        <taxon>Chelicerata</taxon>
        <taxon>Arachnida</taxon>
        <taxon>Acari</taxon>
        <taxon>Acariformes</taxon>
        <taxon>Sarcoptiformes</taxon>
        <taxon>Oribatida</taxon>
        <taxon>Brachypylina</taxon>
        <taxon>Oppioidea</taxon>
        <taxon>Oppiidae</taxon>
        <taxon>Oppiella</taxon>
    </lineage>
</organism>
<feature type="compositionally biased region" description="Polar residues" evidence="9">
    <location>
        <begin position="113"/>
        <end position="128"/>
    </location>
</feature>
<evidence type="ECO:0000313" key="11">
    <source>
        <dbReference type="EMBL" id="CAD7639787.1"/>
    </source>
</evidence>
<evidence type="ECO:0000256" key="7">
    <source>
        <dbReference type="ARBA" id="ARBA00023170"/>
    </source>
</evidence>
<dbReference type="PANTHER" id="PTHR24082:SF283">
    <property type="entry name" value="NUCLEAR HORMONE RECEPTOR HR96"/>
    <property type="match status" value="1"/>
</dbReference>
<dbReference type="GO" id="GO:0000978">
    <property type="term" value="F:RNA polymerase II cis-regulatory region sequence-specific DNA binding"/>
    <property type="evidence" value="ECO:0007669"/>
    <property type="project" value="TreeGrafter"/>
</dbReference>
<dbReference type="InterPro" id="IPR001628">
    <property type="entry name" value="Znf_hrmn_rcpt"/>
</dbReference>
<evidence type="ECO:0000256" key="1">
    <source>
        <dbReference type="ARBA" id="ARBA00022723"/>
    </source>
</evidence>
<dbReference type="Pfam" id="PF00105">
    <property type="entry name" value="zf-C4"/>
    <property type="match status" value="1"/>
</dbReference>
<dbReference type="SMART" id="SM00399">
    <property type="entry name" value="ZnF_C4"/>
    <property type="match status" value="1"/>
</dbReference>
<dbReference type="InterPro" id="IPR050234">
    <property type="entry name" value="Nuclear_hormone_rcpt_NR1"/>
</dbReference>
<keyword evidence="4" id="KW-0805">Transcription regulation</keyword>
<feature type="region of interest" description="Disordered" evidence="9">
    <location>
        <begin position="98"/>
        <end position="137"/>
    </location>
</feature>
<evidence type="ECO:0000256" key="6">
    <source>
        <dbReference type="ARBA" id="ARBA00023163"/>
    </source>
</evidence>
<evidence type="ECO:0000256" key="9">
    <source>
        <dbReference type="SAM" id="MobiDB-lite"/>
    </source>
</evidence>
<evidence type="ECO:0000256" key="2">
    <source>
        <dbReference type="ARBA" id="ARBA00022771"/>
    </source>
</evidence>
<dbReference type="PRINTS" id="PR00398">
    <property type="entry name" value="STRDHORMONER"/>
</dbReference>
<dbReference type="Gene3D" id="3.30.50.10">
    <property type="entry name" value="Erythroid Transcription Factor GATA-1, subunit A"/>
    <property type="match status" value="1"/>
</dbReference>
<dbReference type="PROSITE" id="PS51030">
    <property type="entry name" value="NUCLEAR_REC_DBD_2"/>
    <property type="match status" value="1"/>
</dbReference>
<dbReference type="AlphaFoldDB" id="A0A7R9QBV0"/>
<dbReference type="Proteomes" id="UP000728032">
    <property type="component" value="Unassembled WGS sequence"/>
</dbReference>
<dbReference type="SUPFAM" id="SSF48508">
    <property type="entry name" value="Nuclear receptor ligand-binding domain"/>
    <property type="match status" value="1"/>
</dbReference>
<feature type="domain" description="Nuclear receptor" evidence="10">
    <location>
        <begin position="7"/>
        <end position="81"/>
    </location>
</feature>
<keyword evidence="2" id="KW-0863">Zinc-finger</keyword>
<dbReference type="SUPFAM" id="SSF57716">
    <property type="entry name" value="Glucocorticoid receptor-like (DNA-binding domain)"/>
    <property type="match status" value="1"/>
</dbReference>
<reference evidence="11" key="1">
    <citation type="submission" date="2020-11" db="EMBL/GenBank/DDBJ databases">
        <authorList>
            <person name="Tran Van P."/>
        </authorList>
    </citation>
    <scope>NUCLEOTIDE SEQUENCE</scope>
</reference>
<keyword evidence="12" id="KW-1185">Reference proteome</keyword>
<keyword evidence="5" id="KW-0238">DNA-binding</keyword>
<evidence type="ECO:0000313" key="12">
    <source>
        <dbReference type="Proteomes" id="UP000728032"/>
    </source>
</evidence>
<dbReference type="EMBL" id="CAJPVJ010000478">
    <property type="protein sequence ID" value="CAG2162608.1"/>
    <property type="molecule type" value="Genomic_DNA"/>
</dbReference>
<keyword evidence="8" id="KW-0539">Nucleus</keyword>
<evidence type="ECO:0000259" key="10">
    <source>
        <dbReference type="PROSITE" id="PS51030"/>
    </source>
</evidence>
<dbReference type="InterPro" id="IPR001723">
    <property type="entry name" value="Nuclear_hrmn_rcpt"/>
</dbReference>
<evidence type="ECO:0000256" key="8">
    <source>
        <dbReference type="ARBA" id="ARBA00023242"/>
    </source>
</evidence>
<proteinExistence type="predicted"/>
<dbReference type="PRINTS" id="PR00047">
    <property type="entry name" value="STROIDFINGER"/>
</dbReference>
<keyword evidence="3" id="KW-0862">Zinc</keyword>